<proteinExistence type="predicted"/>
<name>A0A1I4H680_9LACT</name>
<sequence length="56" mass="6373">MDDQNILEDVYLKGFLPSEVLLLKQRGIKNILLVNIKVVHGAIQQSILDAILHYKT</sequence>
<dbReference type="AlphaFoldDB" id="A0A1I4H680"/>
<reference evidence="1 2" key="1">
    <citation type="submission" date="2016-10" db="EMBL/GenBank/DDBJ databases">
        <authorList>
            <person name="de Groot N.N."/>
        </authorList>
    </citation>
    <scope>NUCLEOTIDE SEQUENCE [LARGE SCALE GENOMIC DNA]</scope>
    <source>
        <strain evidence="1 2">M79</strain>
    </source>
</reference>
<protein>
    <submittedName>
        <fullName evidence="1">Uncharacterized protein</fullName>
    </submittedName>
</protein>
<evidence type="ECO:0000313" key="2">
    <source>
        <dbReference type="Proteomes" id="UP000181969"/>
    </source>
</evidence>
<gene>
    <name evidence="1" type="ORF">SAMN05216438_10723</name>
</gene>
<dbReference type="EMBL" id="FOTJ01000007">
    <property type="protein sequence ID" value="SFL37143.1"/>
    <property type="molecule type" value="Genomic_DNA"/>
</dbReference>
<organism evidence="1 2">
    <name type="scientific">Lactococcus garvieae</name>
    <dbReference type="NCBI Taxonomy" id="1363"/>
    <lineage>
        <taxon>Bacteria</taxon>
        <taxon>Bacillati</taxon>
        <taxon>Bacillota</taxon>
        <taxon>Bacilli</taxon>
        <taxon>Lactobacillales</taxon>
        <taxon>Streptococcaceae</taxon>
        <taxon>Lactococcus</taxon>
    </lineage>
</organism>
<dbReference type="RefSeq" id="WP_221885984.1">
    <property type="nucleotide sequence ID" value="NZ_JASELO010000007.1"/>
</dbReference>
<dbReference type="Proteomes" id="UP000181969">
    <property type="component" value="Unassembled WGS sequence"/>
</dbReference>
<evidence type="ECO:0000313" key="1">
    <source>
        <dbReference type="EMBL" id="SFL37143.1"/>
    </source>
</evidence>
<accession>A0A1I4H680</accession>